<dbReference type="GO" id="GO:0005634">
    <property type="term" value="C:nucleus"/>
    <property type="evidence" value="ECO:0007669"/>
    <property type="project" value="UniProtKB-UniRule"/>
</dbReference>
<gene>
    <name evidence="4" type="primary">AUGUSTUS-3.0.2_07670</name>
    <name evidence="4" type="ORF">TcasGA2_TC007670</name>
</gene>
<evidence type="ECO:0000313" key="5">
    <source>
        <dbReference type="Proteomes" id="UP000007266"/>
    </source>
</evidence>
<protein>
    <recommendedName>
        <fullName evidence="3">HMG box domain-containing protein</fullName>
    </recommendedName>
</protein>
<dbReference type="InParanoid" id="D2A2C6"/>
<dbReference type="CDD" id="cd00084">
    <property type="entry name" value="HMG-box_SF"/>
    <property type="match status" value="1"/>
</dbReference>
<dbReference type="SUPFAM" id="SSF47095">
    <property type="entry name" value="HMG-box"/>
    <property type="match status" value="1"/>
</dbReference>
<sequence length="103" mass="12273">MEKKSQSKIAKKDSTPEGKKTRNPFLNFLQEFRQKNKGMPNREVISRGSEAWRKMSENEKAPYYEMAKRAPKKRKRRGGRRRGRRMASRSRQRSGSRSSRYSY</sequence>
<dbReference type="SMART" id="SM00398">
    <property type="entry name" value="HMG"/>
    <property type="match status" value="1"/>
</dbReference>
<feature type="DNA-binding region" description="HMG box" evidence="1">
    <location>
        <begin position="18"/>
        <end position="82"/>
    </location>
</feature>
<feature type="compositionally biased region" description="Basic residues" evidence="2">
    <location>
        <begin position="69"/>
        <end position="94"/>
    </location>
</feature>
<feature type="compositionally biased region" description="Basic and acidic residues" evidence="2">
    <location>
        <begin position="1"/>
        <end position="20"/>
    </location>
</feature>
<dbReference type="Gene3D" id="1.10.30.10">
    <property type="entry name" value="High mobility group box domain"/>
    <property type="match status" value="1"/>
</dbReference>
<name>D2A2C6_TRICA</name>
<organism evidence="4 5">
    <name type="scientific">Tribolium castaneum</name>
    <name type="common">Red flour beetle</name>
    <dbReference type="NCBI Taxonomy" id="7070"/>
    <lineage>
        <taxon>Eukaryota</taxon>
        <taxon>Metazoa</taxon>
        <taxon>Ecdysozoa</taxon>
        <taxon>Arthropoda</taxon>
        <taxon>Hexapoda</taxon>
        <taxon>Insecta</taxon>
        <taxon>Pterygota</taxon>
        <taxon>Neoptera</taxon>
        <taxon>Endopterygota</taxon>
        <taxon>Coleoptera</taxon>
        <taxon>Polyphaga</taxon>
        <taxon>Cucujiformia</taxon>
        <taxon>Tenebrionidae</taxon>
        <taxon>Tenebrionidae incertae sedis</taxon>
        <taxon>Tribolium</taxon>
    </lineage>
</organism>
<evidence type="ECO:0000259" key="3">
    <source>
        <dbReference type="PROSITE" id="PS50118"/>
    </source>
</evidence>
<dbReference type="OMA" id="WRKMSEN"/>
<evidence type="ECO:0000256" key="2">
    <source>
        <dbReference type="SAM" id="MobiDB-lite"/>
    </source>
</evidence>
<dbReference type="HOGENOM" id="CLU_178778_0_0_1"/>
<dbReference type="Proteomes" id="UP000007266">
    <property type="component" value="Linkage group 4"/>
</dbReference>
<reference evidence="4 5" key="1">
    <citation type="journal article" date="2008" name="Nature">
        <title>The genome of the model beetle and pest Tribolium castaneum.</title>
        <authorList>
            <consortium name="Tribolium Genome Sequencing Consortium"/>
            <person name="Richards S."/>
            <person name="Gibbs R.A."/>
            <person name="Weinstock G.M."/>
            <person name="Brown S.J."/>
            <person name="Denell R."/>
            <person name="Beeman R.W."/>
            <person name="Gibbs R."/>
            <person name="Beeman R.W."/>
            <person name="Brown S.J."/>
            <person name="Bucher G."/>
            <person name="Friedrich M."/>
            <person name="Grimmelikhuijzen C.J."/>
            <person name="Klingler M."/>
            <person name="Lorenzen M."/>
            <person name="Richards S."/>
            <person name="Roth S."/>
            <person name="Schroder R."/>
            <person name="Tautz D."/>
            <person name="Zdobnov E.M."/>
            <person name="Muzny D."/>
            <person name="Gibbs R.A."/>
            <person name="Weinstock G.M."/>
            <person name="Attaway T."/>
            <person name="Bell S."/>
            <person name="Buhay C.J."/>
            <person name="Chandrabose M.N."/>
            <person name="Chavez D."/>
            <person name="Clerk-Blankenburg K.P."/>
            <person name="Cree A."/>
            <person name="Dao M."/>
            <person name="Davis C."/>
            <person name="Chacko J."/>
            <person name="Dinh H."/>
            <person name="Dugan-Rocha S."/>
            <person name="Fowler G."/>
            <person name="Garner T.T."/>
            <person name="Garnes J."/>
            <person name="Gnirke A."/>
            <person name="Hawes A."/>
            <person name="Hernandez J."/>
            <person name="Hines S."/>
            <person name="Holder M."/>
            <person name="Hume J."/>
            <person name="Jhangiani S.N."/>
            <person name="Joshi V."/>
            <person name="Khan Z.M."/>
            <person name="Jackson L."/>
            <person name="Kovar C."/>
            <person name="Kowis A."/>
            <person name="Lee S."/>
            <person name="Lewis L.R."/>
            <person name="Margolis J."/>
            <person name="Morgan M."/>
            <person name="Nazareth L.V."/>
            <person name="Nguyen N."/>
            <person name="Okwuonu G."/>
            <person name="Parker D."/>
            <person name="Richards S."/>
            <person name="Ruiz S.J."/>
            <person name="Santibanez J."/>
            <person name="Savard J."/>
            <person name="Scherer S.E."/>
            <person name="Schneider B."/>
            <person name="Sodergren E."/>
            <person name="Tautz D."/>
            <person name="Vattahil S."/>
            <person name="Villasana D."/>
            <person name="White C.S."/>
            <person name="Wright R."/>
            <person name="Park Y."/>
            <person name="Beeman R.W."/>
            <person name="Lord J."/>
            <person name="Oppert B."/>
            <person name="Lorenzen M."/>
            <person name="Brown S."/>
            <person name="Wang L."/>
            <person name="Savard J."/>
            <person name="Tautz D."/>
            <person name="Richards S."/>
            <person name="Weinstock G."/>
            <person name="Gibbs R.A."/>
            <person name="Liu Y."/>
            <person name="Worley K."/>
            <person name="Weinstock G."/>
            <person name="Elsik C.G."/>
            <person name="Reese J.T."/>
            <person name="Elhaik E."/>
            <person name="Landan G."/>
            <person name="Graur D."/>
            <person name="Arensburger P."/>
            <person name="Atkinson P."/>
            <person name="Beeman R.W."/>
            <person name="Beidler J."/>
            <person name="Brown S.J."/>
            <person name="Demuth J.P."/>
            <person name="Drury D.W."/>
            <person name="Du Y.Z."/>
            <person name="Fujiwara H."/>
            <person name="Lorenzen M."/>
            <person name="Maselli V."/>
            <person name="Osanai M."/>
            <person name="Park Y."/>
            <person name="Robertson H.M."/>
            <person name="Tu Z."/>
            <person name="Wang J.J."/>
            <person name="Wang S."/>
            <person name="Richards S."/>
            <person name="Song H."/>
            <person name="Zhang L."/>
            <person name="Sodergren E."/>
            <person name="Werner D."/>
            <person name="Stanke M."/>
            <person name="Morgenstern B."/>
            <person name="Solovyev V."/>
            <person name="Kosarev P."/>
            <person name="Brown G."/>
            <person name="Chen H.C."/>
            <person name="Ermolaeva O."/>
            <person name="Hlavina W."/>
            <person name="Kapustin Y."/>
            <person name="Kiryutin B."/>
            <person name="Kitts P."/>
            <person name="Maglott D."/>
            <person name="Pruitt K."/>
            <person name="Sapojnikov V."/>
            <person name="Souvorov A."/>
            <person name="Mackey A.J."/>
            <person name="Waterhouse R.M."/>
            <person name="Wyder S."/>
            <person name="Zdobnov E.M."/>
            <person name="Zdobnov E.M."/>
            <person name="Wyder S."/>
            <person name="Kriventseva E.V."/>
            <person name="Kadowaki T."/>
            <person name="Bork P."/>
            <person name="Aranda M."/>
            <person name="Bao R."/>
            <person name="Beermann A."/>
            <person name="Berns N."/>
            <person name="Bolognesi R."/>
            <person name="Bonneton F."/>
            <person name="Bopp D."/>
            <person name="Brown S.J."/>
            <person name="Bucher G."/>
            <person name="Butts T."/>
            <person name="Chaumot A."/>
            <person name="Denell R.E."/>
            <person name="Ferrier D.E."/>
            <person name="Friedrich M."/>
            <person name="Gordon C.M."/>
            <person name="Jindra M."/>
            <person name="Klingler M."/>
            <person name="Lan Q."/>
            <person name="Lattorff H.M."/>
            <person name="Laudet V."/>
            <person name="von Levetsow C."/>
            <person name="Liu Z."/>
            <person name="Lutz R."/>
            <person name="Lynch J.A."/>
            <person name="da Fonseca R.N."/>
            <person name="Posnien N."/>
            <person name="Reuter R."/>
            <person name="Roth S."/>
            <person name="Savard J."/>
            <person name="Schinko J.B."/>
            <person name="Schmitt C."/>
            <person name="Schoppmeier M."/>
            <person name="Schroder R."/>
            <person name="Shippy T.D."/>
            <person name="Simonnet F."/>
            <person name="Marques-Souza H."/>
            <person name="Tautz D."/>
            <person name="Tomoyasu Y."/>
            <person name="Trauner J."/>
            <person name="Van der Zee M."/>
            <person name="Vervoort M."/>
            <person name="Wittkopp N."/>
            <person name="Wimmer E.A."/>
            <person name="Yang X."/>
            <person name="Jones A.K."/>
            <person name="Sattelle D.B."/>
            <person name="Ebert P.R."/>
            <person name="Nelson D."/>
            <person name="Scott J.G."/>
            <person name="Beeman R.W."/>
            <person name="Muthukrishnan S."/>
            <person name="Kramer K.J."/>
            <person name="Arakane Y."/>
            <person name="Beeman R.W."/>
            <person name="Zhu Q."/>
            <person name="Hogenkamp D."/>
            <person name="Dixit R."/>
            <person name="Oppert B."/>
            <person name="Jiang H."/>
            <person name="Zou Z."/>
            <person name="Marshall J."/>
            <person name="Elpidina E."/>
            <person name="Vinokurov K."/>
            <person name="Oppert C."/>
            <person name="Zou Z."/>
            <person name="Evans J."/>
            <person name="Lu Z."/>
            <person name="Zhao P."/>
            <person name="Sumathipala N."/>
            <person name="Altincicek B."/>
            <person name="Vilcinskas A."/>
            <person name="Williams M."/>
            <person name="Hultmark D."/>
            <person name="Hetru C."/>
            <person name="Jiang H."/>
            <person name="Grimmelikhuijzen C.J."/>
            <person name="Hauser F."/>
            <person name="Cazzamali G."/>
            <person name="Williamson M."/>
            <person name="Park Y."/>
            <person name="Li B."/>
            <person name="Tanaka Y."/>
            <person name="Predel R."/>
            <person name="Neupert S."/>
            <person name="Schachtner J."/>
            <person name="Verleyen P."/>
            <person name="Raible F."/>
            <person name="Bork P."/>
            <person name="Friedrich M."/>
            <person name="Walden K.K."/>
            <person name="Robertson H.M."/>
            <person name="Angeli S."/>
            <person name="Foret S."/>
            <person name="Bucher G."/>
            <person name="Schuetz S."/>
            <person name="Maleszka R."/>
            <person name="Wimmer E.A."/>
            <person name="Beeman R.W."/>
            <person name="Lorenzen M."/>
            <person name="Tomoyasu Y."/>
            <person name="Miller S.C."/>
            <person name="Grossmann D."/>
            <person name="Bucher G."/>
        </authorList>
    </citation>
    <scope>NUCLEOTIDE SEQUENCE [LARGE SCALE GENOMIC DNA]</scope>
    <source>
        <strain evidence="4 5">Georgia GA2</strain>
    </source>
</reference>
<keyword evidence="1" id="KW-0238">DNA-binding</keyword>
<feature type="domain" description="HMG box" evidence="3">
    <location>
        <begin position="18"/>
        <end position="82"/>
    </location>
</feature>
<dbReference type="GO" id="GO:0003677">
    <property type="term" value="F:DNA binding"/>
    <property type="evidence" value="ECO:0007669"/>
    <property type="project" value="UniProtKB-UniRule"/>
</dbReference>
<dbReference type="InterPro" id="IPR036910">
    <property type="entry name" value="HMG_box_dom_sf"/>
</dbReference>
<proteinExistence type="predicted"/>
<accession>D2A2C6</accession>
<dbReference type="eggNOG" id="ENOG502TAES">
    <property type="taxonomic scope" value="Eukaryota"/>
</dbReference>
<dbReference type="STRING" id="7070.D2A2C6"/>
<feature type="region of interest" description="Disordered" evidence="2">
    <location>
        <begin position="1"/>
        <end position="103"/>
    </location>
</feature>
<reference evidence="4 5" key="2">
    <citation type="journal article" date="2010" name="Nucleic Acids Res.">
        <title>BeetleBase in 2010: revisions to provide comprehensive genomic information for Tribolium castaneum.</title>
        <authorList>
            <person name="Kim H.S."/>
            <person name="Murphy T."/>
            <person name="Xia J."/>
            <person name="Caragea D."/>
            <person name="Park Y."/>
            <person name="Beeman R.W."/>
            <person name="Lorenzen M.D."/>
            <person name="Butcher S."/>
            <person name="Manak J.R."/>
            <person name="Brown S.J."/>
        </authorList>
    </citation>
    <scope>GENOME REANNOTATION</scope>
    <source>
        <strain evidence="4 5">Georgia GA2</strain>
    </source>
</reference>
<keyword evidence="5" id="KW-1185">Reference proteome</keyword>
<dbReference type="PhylomeDB" id="D2A2C6"/>
<keyword evidence="1" id="KW-0539">Nucleus</keyword>
<feature type="compositionally biased region" description="Basic and acidic residues" evidence="2">
    <location>
        <begin position="50"/>
        <end position="68"/>
    </location>
</feature>
<dbReference type="Pfam" id="PF09011">
    <property type="entry name" value="HMG_box_2"/>
    <property type="match status" value="1"/>
</dbReference>
<dbReference type="InterPro" id="IPR009071">
    <property type="entry name" value="HMG_box_dom"/>
</dbReference>
<dbReference type="PROSITE" id="PS50118">
    <property type="entry name" value="HMG_BOX_2"/>
    <property type="match status" value="1"/>
</dbReference>
<evidence type="ECO:0000313" key="4">
    <source>
        <dbReference type="EMBL" id="EFA02042.1"/>
    </source>
</evidence>
<dbReference type="AlphaFoldDB" id="D2A2C6"/>
<dbReference type="EMBL" id="KQ971338">
    <property type="protein sequence ID" value="EFA02042.1"/>
    <property type="molecule type" value="Genomic_DNA"/>
</dbReference>
<evidence type="ECO:0000256" key="1">
    <source>
        <dbReference type="PROSITE-ProRule" id="PRU00267"/>
    </source>
</evidence>